<evidence type="ECO:0000256" key="5">
    <source>
        <dbReference type="ARBA" id="ARBA00022753"/>
    </source>
</evidence>
<evidence type="ECO:0000313" key="12">
    <source>
        <dbReference type="EMBL" id="KAJ7385457.1"/>
    </source>
</evidence>
<dbReference type="EMBL" id="MU825881">
    <property type="protein sequence ID" value="KAJ7385457.1"/>
    <property type="molecule type" value="Genomic_DNA"/>
</dbReference>
<evidence type="ECO:0000256" key="2">
    <source>
        <dbReference type="ARBA" id="ARBA00004644"/>
    </source>
</evidence>
<keyword evidence="9 11" id="KW-0472">Membrane</keyword>
<dbReference type="Gene3D" id="1.20.1510.10">
    <property type="entry name" value="Cation efflux protein transmembrane domain"/>
    <property type="match status" value="1"/>
</dbReference>
<gene>
    <name evidence="12" type="ORF">OS493_016541</name>
</gene>
<evidence type="ECO:0000256" key="1">
    <source>
        <dbReference type="ARBA" id="ARBA00004146"/>
    </source>
</evidence>
<dbReference type="GO" id="GO:0030672">
    <property type="term" value="C:synaptic vesicle membrane"/>
    <property type="evidence" value="ECO:0007669"/>
    <property type="project" value="UniProtKB-SubCell"/>
</dbReference>
<evidence type="ECO:0000256" key="4">
    <source>
        <dbReference type="ARBA" id="ARBA00022692"/>
    </source>
</evidence>
<dbReference type="AlphaFoldDB" id="A0A9W9ZPK5"/>
<evidence type="ECO:0000256" key="9">
    <source>
        <dbReference type="ARBA" id="ARBA00023136"/>
    </source>
</evidence>
<keyword evidence="5" id="KW-0967">Endosome</keyword>
<evidence type="ECO:0008006" key="14">
    <source>
        <dbReference type="Google" id="ProtNLM"/>
    </source>
</evidence>
<comment type="caution">
    <text evidence="12">The sequence shown here is derived from an EMBL/GenBank/DDBJ whole genome shotgun (WGS) entry which is preliminary data.</text>
</comment>
<evidence type="ECO:0000256" key="6">
    <source>
        <dbReference type="ARBA" id="ARBA00022833"/>
    </source>
</evidence>
<keyword evidence="6" id="KW-0862">Zinc</keyword>
<dbReference type="PANTHER" id="PTHR31937">
    <property type="entry name" value="TRANSMEMBRANE PROTEIN 163"/>
    <property type="match status" value="1"/>
</dbReference>
<keyword evidence="13" id="KW-1185">Reference proteome</keyword>
<keyword evidence="4 11" id="KW-0812">Transmembrane</keyword>
<feature type="transmembrane region" description="Helical" evidence="11">
    <location>
        <begin position="102"/>
        <end position="124"/>
    </location>
</feature>
<dbReference type="SUPFAM" id="SSF161111">
    <property type="entry name" value="Cation efflux protein transmembrane domain-like"/>
    <property type="match status" value="1"/>
</dbReference>
<feature type="transmembrane region" description="Helical" evidence="11">
    <location>
        <begin position="177"/>
        <end position="198"/>
    </location>
</feature>
<feature type="transmembrane region" description="Helical" evidence="11">
    <location>
        <begin position="210"/>
        <end position="231"/>
    </location>
</feature>
<keyword evidence="7 11" id="KW-1133">Transmembrane helix</keyword>
<evidence type="ECO:0000313" key="13">
    <source>
        <dbReference type="Proteomes" id="UP001163046"/>
    </source>
</evidence>
<keyword evidence="8" id="KW-0770">Synapse</keyword>
<dbReference type="GO" id="GO:0031901">
    <property type="term" value="C:early endosome membrane"/>
    <property type="evidence" value="ECO:0007669"/>
    <property type="project" value="UniProtKB-SubCell"/>
</dbReference>
<evidence type="ECO:0000256" key="8">
    <source>
        <dbReference type="ARBA" id="ARBA00023018"/>
    </source>
</evidence>
<dbReference type="InterPro" id="IPR027469">
    <property type="entry name" value="Cation_efflux_TMD_sf"/>
</dbReference>
<dbReference type="InterPro" id="IPR026765">
    <property type="entry name" value="Tmem163"/>
</dbReference>
<comment type="similarity">
    <text evidence="3">Belongs to the TMEM163 family.</text>
</comment>
<dbReference type="PANTHER" id="PTHR31937:SF2">
    <property type="entry name" value="TRANSMEMBRANE PROTEIN 163"/>
    <property type="match status" value="1"/>
</dbReference>
<accession>A0A9W9ZPK5</accession>
<sequence length="280" mass="30933">MYMNLFKIRTLFINASRVQMDEKSGLETPEILSSESEDEDVKSLRGCASSYLVEERETSKKTLPYKFRKRWTKAAALLAIVSFVTAVGFSLASFIISQSTESSAVFASGFDALFAAVNVVAVCWRFRDELNGEIGPLREKKAVSVIAITFVFGGIAIVVIGLYHLKIKDHPLKTREMMIVLTVGFVLYTFLAVFQCYVAKMLQSSSMKALAVDSALAAAMCIGLLGASCIYLEVKSLWYLDHAVATVLGVVSLVYGIILGIEVIELKIKEKIMLAFQKEF</sequence>
<evidence type="ECO:0000256" key="11">
    <source>
        <dbReference type="SAM" id="Phobius"/>
    </source>
</evidence>
<feature type="transmembrane region" description="Helical" evidence="11">
    <location>
        <begin position="74"/>
        <end position="96"/>
    </location>
</feature>
<feature type="transmembrane region" description="Helical" evidence="11">
    <location>
        <begin position="145"/>
        <end position="165"/>
    </location>
</feature>
<organism evidence="12 13">
    <name type="scientific">Desmophyllum pertusum</name>
    <dbReference type="NCBI Taxonomy" id="174260"/>
    <lineage>
        <taxon>Eukaryota</taxon>
        <taxon>Metazoa</taxon>
        <taxon>Cnidaria</taxon>
        <taxon>Anthozoa</taxon>
        <taxon>Hexacorallia</taxon>
        <taxon>Scleractinia</taxon>
        <taxon>Caryophylliina</taxon>
        <taxon>Caryophylliidae</taxon>
        <taxon>Desmophyllum</taxon>
    </lineage>
</organism>
<evidence type="ECO:0000256" key="3">
    <source>
        <dbReference type="ARBA" id="ARBA00008731"/>
    </source>
</evidence>
<keyword evidence="10" id="KW-0968">Cytoplasmic vesicle</keyword>
<name>A0A9W9ZPK5_9CNID</name>
<comment type="subcellular location">
    <subcellularLocation>
        <location evidence="2">Cytoplasmic vesicle</location>
        <location evidence="2">Secretory vesicle</location>
        <location evidence="2">Synaptic vesicle membrane</location>
        <topology evidence="2">Multi-pass membrane protein</topology>
    </subcellularLocation>
    <subcellularLocation>
        <location evidence="1">Early endosome membrane</location>
    </subcellularLocation>
</comment>
<feature type="transmembrane region" description="Helical" evidence="11">
    <location>
        <begin position="243"/>
        <end position="264"/>
    </location>
</feature>
<reference evidence="12" key="1">
    <citation type="submission" date="2023-01" db="EMBL/GenBank/DDBJ databases">
        <title>Genome assembly of the deep-sea coral Lophelia pertusa.</title>
        <authorList>
            <person name="Herrera S."/>
            <person name="Cordes E."/>
        </authorList>
    </citation>
    <scope>NUCLEOTIDE SEQUENCE</scope>
    <source>
        <strain evidence="12">USNM1676648</strain>
        <tissue evidence="12">Polyp</tissue>
    </source>
</reference>
<protein>
    <recommendedName>
        <fullName evidence="14">Transmembrane protein 163</fullName>
    </recommendedName>
</protein>
<dbReference type="OrthoDB" id="5979817at2759"/>
<evidence type="ECO:0000256" key="7">
    <source>
        <dbReference type="ARBA" id="ARBA00022989"/>
    </source>
</evidence>
<evidence type="ECO:0000256" key="10">
    <source>
        <dbReference type="ARBA" id="ARBA00023329"/>
    </source>
</evidence>
<dbReference type="Proteomes" id="UP001163046">
    <property type="component" value="Unassembled WGS sequence"/>
</dbReference>
<proteinExistence type="inferred from homology"/>